<dbReference type="InterPro" id="IPR009499">
    <property type="entry name" value="AllG-like"/>
</dbReference>
<accession>A0A9X3S059</accession>
<proteinExistence type="predicted"/>
<gene>
    <name evidence="1" type="ORF">OM076_05340</name>
</gene>
<dbReference type="Gene3D" id="1.10.10.660">
    <property type="entry name" value="conserved protein of unknown function from Enterococcus faecalis V583"/>
    <property type="match status" value="1"/>
</dbReference>
<dbReference type="RefSeq" id="WP_270038442.1">
    <property type="nucleotide sequence ID" value="NZ_JAPDOD010000003.1"/>
</dbReference>
<dbReference type="Gene3D" id="3.90.1700.10">
    <property type="entry name" value="v583 domain like"/>
    <property type="match status" value="1"/>
</dbReference>
<organism evidence="1 2">
    <name type="scientific">Solirubrobacter ginsenosidimutans</name>
    <dbReference type="NCBI Taxonomy" id="490573"/>
    <lineage>
        <taxon>Bacteria</taxon>
        <taxon>Bacillati</taxon>
        <taxon>Actinomycetota</taxon>
        <taxon>Thermoleophilia</taxon>
        <taxon>Solirubrobacterales</taxon>
        <taxon>Solirubrobacteraceae</taxon>
        <taxon>Solirubrobacter</taxon>
    </lineage>
</organism>
<dbReference type="Gene3D" id="3.90.1710.10">
    <property type="entry name" value="Enterococcus faecalis V583 domain"/>
    <property type="match status" value="1"/>
</dbReference>
<name>A0A9X3S059_9ACTN</name>
<protein>
    <submittedName>
        <fullName evidence="1">DUF1116 domain-containing protein</fullName>
    </submittedName>
</protein>
<dbReference type="Proteomes" id="UP001149140">
    <property type="component" value="Unassembled WGS sequence"/>
</dbReference>
<keyword evidence="2" id="KW-1185">Reference proteome</keyword>
<reference evidence="1" key="1">
    <citation type="submission" date="2022-10" db="EMBL/GenBank/DDBJ databases">
        <title>The WGS of Solirubrobacter ginsenosidimutans DSM 21036.</title>
        <authorList>
            <person name="Jiang Z."/>
        </authorList>
    </citation>
    <scope>NUCLEOTIDE SEQUENCE</scope>
    <source>
        <strain evidence="1">DSM 21036</strain>
    </source>
</reference>
<evidence type="ECO:0000313" key="1">
    <source>
        <dbReference type="EMBL" id="MDA0159677.1"/>
    </source>
</evidence>
<dbReference type="Pfam" id="PF06545">
    <property type="entry name" value="AllG"/>
    <property type="match status" value="1"/>
</dbReference>
<dbReference type="Gene3D" id="3.40.50.720">
    <property type="entry name" value="NAD(P)-binding Rossmann-like Domain"/>
    <property type="match status" value="1"/>
</dbReference>
<dbReference type="AlphaFoldDB" id="A0A9X3S059"/>
<dbReference type="InterPro" id="IPR024033">
    <property type="entry name" value="OXTCase_su_AllG_h-dom"/>
</dbReference>
<dbReference type="EMBL" id="JAPDOD010000003">
    <property type="protein sequence ID" value="MDA0159677.1"/>
    <property type="molecule type" value="Genomic_DNA"/>
</dbReference>
<evidence type="ECO:0000313" key="2">
    <source>
        <dbReference type="Proteomes" id="UP001149140"/>
    </source>
</evidence>
<comment type="caution">
    <text evidence="1">The sequence shown here is derived from an EMBL/GenBank/DDBJ whole genome shotgun (WGS) entry which is preliminary data.</text>
</comment>
<sequence>MTPRADVLTRVEAVNLGLSTFADALRAQDAPVVQVDWRPPAGGDATMLDVLTRLWGRHGRVVGAANADAVARIEGCSPRAVTVAAASSVVPGLEDGVLLHSGPPIAWERVCDPQRRALLAAVVFEGWAASRAEAASLLERGEITLAPGNEHDHVGPMTGVCSPSMPVWVVEDGARRAFSTLNEGPGNTLWFGVGDDEAVSRLRFFRDDLGPRLARMLEHRGPIDVFGLAAQGLNMGDELHMRSQATGNLLLRELAASIAVVGGEEAARFIAGNHHFFLNLTMAASKCASLALDGCLGSSVVSLISRNGVEVGVQLAGMPGRWFVAPAATVDDALLRGGHTADDAARDIGDSAVIECIGLGGMALAAAPVVASFFGGNAAAAAARTELMAQICAARSERFTLANRDHVGTPVGIDARLVAELDVTPQITTGVLHGHAGTGQIGAGVAHQPVAPFRAAITALAAELDGD</sequence>